<evidence type="ECO:0000313" key="4">
    <source>
        <dbReference type="EMBL" id="KZZ95886.1"/>
    </source>
</evidence>
<feature type="domain" description="Maltose/galactoside acetyltransferase" evidence="3">
    <location>
        <begin position="10"/>
        <end position="65"/>
    </location>
</feature>
<dbReference type="GO" id="GO:0016407">
    <property type="term" value="F:acetyltransferase activity"/>
    <property type="evidence" value="ECO:0007669"/>
    <property type="project" value="InterPro"/>
</dbReference>
<evidence type="ECO:0000313" key="5">
    <source>
        <dbReference type="Proteomes" id="UP000078544"/>
    </source>
</evidence>
<comment type="similarity">
    <text evidence="1">Belongs to the transferase hexapeptide repeat family.</text>
</comment>
<organism evidence="4 5">
    <name type="scientific">Moelleriella libera RCEF 2490</name>
    <dbReference type="NCBI Taxonomy" id="1081109"/>
    <lineage>
        <taxon>Eukaryota</taxon>
        <taxon>Fungi</taxon>
        <taxon>Dikarya</taxon>
        <taxon>Ascomycota</taxon>
        <taxon>Pezizomycotina</taxon>
        <taxon>Sordariomycetes</taxon>
        <taxon>Hypocreomycetidae</taxon>
        <taxon>Hypocreales</taxon>
        <taxon>Clavicipitaceae</taxon>
        <taxon>Moelleriella</taxon>
    </lineage>
</organism>
<dbReference type="CDD" id="cd03357">
    <property type="entry name" value="LbH_MAT_GAT"/>
    <property type="match status" value="1"/>
</dbReference>
<dbReference type="InterPro" id="IPR051159">
    <property type="entry name" value="Hexapeptide_acetyltransf"/>
</dbReference>
<name>A0A168BXV7_9HYPO</name>
<dbReference type="Pfam" id="PF00132">
    <property type="entry name" value="Hexapep"/>
    <property type="match status" value="1"/>
</dbReference>
<evidence type="ECO:0000256" key="2">
    <source>
        <dbReference type="ARBA" id="ARBA00022679"/>
    </source>
</evidence>
<accession>A0A168BXV7</accession>
<evidence type="ECO:0000256" key="1">
    <source>
        <dbReference type="ARBA" id="ARBA00007274"/>
    </source>
</evidence>
<dbReference type="InterPro" id="IPR024688">
    <property type="entry name" value="Mac_dom"/>
</dbReference>
<gene>
    <name evidence="4" type="ORF">AAL_04182</name>
</gene>
<evidence type="ECO:0000259" key="3">
    <source>
        <dbReference type="SMART" id="SM01266"/>
    </source>
</evidence>
<protein>
    <submittedName>
        <fullName evidence="4">Trimeric LpxA-like protein</fullName>
    </submittedName>
</protein>
<dbReference type="STRING" id="1081109.A0A168BXV7"/>
<dbReference type="InterPro" id="IPR001451">
    <property type="entry name" value="Hexapep"/>
</dbReference>
<sequence>MATPQISENKQRMARGELYHAFEPELLAERARCKKAMRAYNLAEGQVSRRETVRLWRELVQDTTPLPPQLSDEAVDEAQFDDDPIVESPLRMDYGTQVKLGKGVYINANSTWIDTCTITVGARTLFGPNVSLYSGVHPVEPETRNGIRGPEMGKEIHIGEDCWIGGNATILAGVTVGRGSTVGAGSVVTKVGGRNPVHKATAETSTNV</sequence>
<dbReference type="InterPro" id="IPR011004">
    <property type="entry name" value="Trimer_LpxA-like_sf"/>
</dbReference>
<dbReference type="AlphaFoldDB" id="A0A168BXV7"/>
<dbReference type="GO" id="GO:0008374">
    <property type="term" value="F:O-acyltransferase activity"/>
    <property type="evidence" value="ECO:0007669"/>
    <property type="project" value="TreeGrafter"/>
</dbReference>
<dbReference type="Proteomes" id="UP000078544">
    <property type="component" value="Unassembled WGS sequence"/>
</dbReference>
<proteinExistence type="inferred from homology"/>
<keyword evidence="2" id="KW-0808">Transferase</keyword>
<dbReference type="Pfam" id="PF12464">
    <property type="entry name" value="Mac"/>
    <property type="match status" value="1"/>
</dbReference>
<dbReference type="SUPFAM" id="SSF51161">
    <property type="entry name" value="Trimeric LpxA-like enzymes"/>
    <property type="match status" value="1"/>
</dbReference>
<dbReference type="OrthoDB" id="25818at2759"/>
<keyword evidence="5" id="KW-1185">Reference proteome</keyword>
<reference evidence="4 5" key="1">
    <citation type="journal article" date="2016" name="Genome Biol. Evol.">
        <title>Divergent and convergent evolution of fungal pathogenicity.</title>
        <authorList>
            <person name="Shang Y."/>
            <person name="Xiao G."/>
            <person name="Zheng P."/>
            <person name="Cen K."/>
            <person name="Zhan S."/>
            <person name="Wang C."/>
        </authorList>
    </citation>
    <scope>NUCLEOTIDE SEQUENCE [LARGE SCALE GENOMIC DNA]</scope>
    <source>
        <strain evidence="4 5">RCEF 2490</strain>
    </source>
</reference>
<dbReference type="EMBL" id="AZGY01000008">
    <property type="protein sequence ID" value="KZZ95886.1"/>
    <property type="molecule type" value="Genomic_DNA"/>
</dbReference>
<comment type="caution">
    <text evidence="4">The sequence shown here is derived from an EMBL/GenBank/DDBJ whole genome shotgun (WGS) entry which is preliminary data.</text>
</comment>
<dbReference type="PANTHER" id="PTHR23416">
    <property type="entry name" value="SIALIC ACID SYNTHASE-RELATED"/>
    <property type="match status" value="1"/>
</dbReference>
<dbReference type="Gene3D" id="2.160.10.10">
    <property type="entry name" value="Hexapeptide repeat proteins"/>
    <property type="match status" value="1"/>
</dbReference>
<dbReference type="SMART" id="SM01266">
    <property type="entry name" value="Mac"/>
    <property type="match status" value="1"/>
</dbReference>
<dbReference type="PANTHER" id="PTHR23416:SF54">
    <property type="entry name" value="ACETYLTRANSFERASE, CYSE_LACA_LPXA_NODL FAMILY (AFU_ORTHOLOGUE AFUA_2G08430)-RELATED"/>
    <property type="match status" value="1"/>
</dbReference>